<name>A0ABQ6N236_9STRA</name>
<dbReference type="PANTHER" id="PTHR10476">
    <property type="entry name" value="CHARGED MULTIVESICULAR BODY PROTEIN"/>
    <property type="match status" value="1"/>
</dbReference>
<reference evidence="3 4" key="1">
    <citation type="journal article" date="2023" name="Commun. Biol.">
        <title>Genome analysis of Parmales, the sister group of diatoms, reveals the evolutionary specialization of diatoms from phago-mixotrophs to photoautotrophs.</title>
        <authorList>
            <person name="Ban H."/>
            <person name="Sato S."/>
            <person name="Yoshikawa S."/>
            <person name="Yamada K."/>
            <person name="Nakamura Y."/>
            <person name="Ichinomiya M."/>
            <person name="Sato N."/>
            <person name="Blanc-Mathieu R."/>
            <person name="Endo H."/>
            <person name="Kuwata A."/>
            <person name="Ogata H."/>
        </authorList>
    </citation>
    <scope>NUCLEOTIDE SEQUENCE [LARGE SCALE GENOMIC DNA]</scope>
</reference>
<evidence type="ECO:0008006" key="5">
    <source>
        <dbReference type="Google" id="ProtNLM"/>
    </source>
</evidence>
<gene>
    <name evidence="3" type="ORF">TeGR_g9826</name>
</gene>
<evidence type="ECO:0000256" key="1">
    <source>
        <dbReference type="SAM" id="Coils"/>
    </source>
</evidence>
<dbReference type="Pfam" id="PF03357">
    <property type="entry name" value="Snf7"/>
    <property type="match status" value="1"/>
</dbReference>
<protein>
    <recommendedName>
        <fullName evidence="5">Charged multivesicular body protein 3</fullName>
    </recommendedName>
</protein>
<feature type="compositionally biased region" description="Acidic residues" evidence="2">
    <location>
        <begin position="202"/>
        <end position="213"/>
    </location>
</feature>
<feature type="coiled-coil region" evidence="1">
    <location>
        <begin position="20"/>
        <end position="58"/>
    </location>
</feature>
<organism evidence="3 4">
    <name type="scientific">Tetraparma gracilis</name>
    <dbReference type="NCBI Taxonomy" id="2962635"/>
    <lineage>
        <taxon>Eukaryota</taxon>
        <taxon>Sar</taxon>
        <taxon>Stramenopiles</taxon>
        <taxon>Ochrophyta</taxon>
        <taxon>Bolidophyceae</taxon>
        <taxon>Parmales</taxon>
        <taxon>Triparmaceae</taxon>
        <taxon>Tetraparma</taxon>
    </lineage>
</organism>
<feature type="region of interest" description="Disordered" evidence="2">
    <location>
        <begin position="191"/>
        <end position="224"/>
    </location>
</feature>
<sequence>MSAILQKMGLRKAPDPVEEAKQWQRKIKQEMRQADREIRELEREEKKAIAEVKKTAKLGARAGSAIKTLAKNVVMARKAKERACMTRASLNSVGMTLAHQISTIKLARCMAASTDVMQAMNDAVKLPQLRAQMQEMAREMEKAGLIEEMVGDAMEDAVGGEELEDAADAEVNKVLEELTIGLFDATGEESLTKLPAKPEAAAVEEETAEEAEELQSMKSRLQAL</sequence>
<evidence type="ECO:0000256" key="2">
    <source>
        <dbReference type="SAM" id="MobiDB-lite"/>
    </source>
</evidence>
<accession>A0ABQ6N236</accession>
<proteinExistence type="predicted"/>
<keyword evidence="1" id="KW-0175">Coiled coil</keyword>
<dbReference type="Gene3D" id="6.10.140.1230">
    <property type="match status" value="1"/>
</dbReference>
<evidence type="ECO:0000313" key="3">
    <source>
        <dbReference type="EMBL" id="GMI38130.1"/>
    </source>
</evidence>
<dbReference type="EMBL" id="BRYB01000807">
    <property type="protein sequence ID" value="GMI38130.1"/>
    <property type="molecule type" value="Genomic_DNA"/>
</dbReference>
<dbReference type="Proteomes" id="UP001165060">
    <property type="component" value="Unassembled WGS sequence"/>
</dbReference>
<evidence type="ECO:0000313" key="4">
    <source>
        <dbReference type="Proteomes" id="UP001165060"/>
    </source>
</evidence>
<keyword evidence="4" id="KW-1185">Reference proteome</keyword>
<comment type="caution">
    <text evidence="3">The sequence shown here is derived from an EMBL/GenBank/DDBJ whole genome shotgun (WGS) entry which is preliminary data.</text>
</comment>
<dbReference type="InterPro" id="IPR005024">
    <property type="entry name" value="Snf7_fam"/>
</dbReference>